<evidence type="ECO:0000259" key="1">
    <source>
        <dbReference type="PROSITE" id="PS50213"/>
    </source>
</evidence>
<feature type="domain" description="FAS1" evidence="1">
    <location>
        <begin position="97"/>
        <end position="227"/>
    </location>
</feature>
<dbReference type="InterPro" id="IPR050904">
    <property type="entry name" value="Adhesion/Biosynth-related"/>
</dbReference>
<dbReference type="PANTHER" id="PTHR10900">
    <property type="entry name" value="PERIOSTIN-RELATED"/>
    <property type="match status" value="1"/>
</dbReference>
<dbReference type="GeneID" id="111089060"/>
<keyword evidence="2" id="KW-1185">Reference proteome</keyword>
<dbReference type="Proteomes" id="UP000694941">
    <property type="component" value="Unplaced"/>
</dbReference>
<dbReference type="InterPro" id="IPR000782">
    <property type="entry name" value="FAS1_domain"/>
</dbReference>
<dbReference type="SUPFAM" id="SSF82153">
    <property type="entry name" value="FAS1 domain"/>
    <property type="match status" value="4"/>
</dbReference>
<feature type="domain" description="FAS1" evidence="1">
    <location>
        <begin position="366"/>
        <end position="503"/>
    </location>
</feature>
<organism evidence="2 3">
    <name type="scientific">Limulus polyphemus</name>
    <name type="common">Atlantic horseshoe crab</name>
    <dbReference type="NCBI Taxonomy" id="6850"/>
    <lineage>
        <taxon>Eukaryota</taxon>
        <taxon>Metazoa</taxon>
        <taxon>Ecdysozoa</taxon>
        <taxon>Arthropoda</taxon>
        <taxon>Chelicerata</taxon>
        <taxon>Merostomata</taxon>
        <taxon>Xiphosura</taxon>
        <taxon>Limulidae</taxon>
        <taxon>Limulus</taxon>
    </lineage>
</organism>
<dbReference type="PANTHER" id="PTHR10900:SF114">
    <property type="entry name" value="FAS1 DOMAIN-CONTAINING PROTEIN"/>
    <property type="match status" value="1"/>
</dbReference>
<feature type="domain" description="FAS1" evidence="1">
    <location>
        <begin position="1"/>
        <end position="92"/>
    </location>
</feature>
<feature type="domain" description="FAS1" evidence="1">
    <location>
        <begin position="231"/>
        <end position="362"/>
    </location>
</feature>
<proteinExistence type="predicted"/>
<dbReference type="PROSITE" id="PS50213">
    <property type="entry name" value="FAS1"/>
    <property type="match status" value="4"/>
</dbReference>
<name>A0ABM1TKS5_LIMPO</name>
<dbReference type="RefSeq" id="XP_022256481.1">
    <property type="nucleotide sequence ID" value="XM_022400773.1"/>
</dbReference>
<accession>A0ABM1TKS5</accession>
<dbReference type="Pfam" id="PF02469">
    <property type="entry name" value="Fasciclin"/>
    <property type="match status" value="4"/>
</dbReference>
<dbReference type="SMART" id="SM00554">
    <property type="entry name" value="FAS1"/>
    <property type="match status" value="4"/>
</dbReference>
<gene>
    <name evidence="3" type="primary">LOC111089060</name>
</gene>
<dbReference type="Gene3D" id="2.30.180.10">
    <property type="entry name" value="FAS1 domain"/>
    <property type="match status" value="4"/>
</dbReference>
<sequence length="506" mass="56199">MAFDNLSIRGKEELEESIRSRQQPPVLLYAVVERRQYSYQLQDQISLPTLFGEAALRFRRYPNGLVTVNCIPLVAMDLEGNNGIIHLTQSLLLPPRYLTVTDLIVRQPQLSKTAAAIIQGQLTNPLREKSTVTVFAPINKAWDILAESFVKDLLADISALQDLLKYHIIDDIWCHTAATGTHTIHSINHKPLEITCNISETIVGGARLLDDGQFTGNGVVYSVDKVLLPQKVLPLTTVAENLGLNTFLELLNQTGLIENLQSRGAFTLFAPTDEAFAELQPYIFNQSANNPGFERRILEMHIALGSHLSGSLVDGLVLSGVAEESFLYVKLHRKRLSVGLAIVTDPDHEARNGVLHIIDRVLLPTQNTVGTLLLSQSNVSIFTSLLNSTNSSLLEVLDDPNTITTLFVPEDSSFEYLASGLIERLQAEPEILEMILKNHFVSDLVISGGLEPLLFYQYNTWNDRFITIREEESGSLTVANQAEVTEKDIAARNGVIHKISRLIQFS</sequence>
<evidence type="ECO:0000313" key="2">
    <source>
        <dbReference type="Proteomes" id="UP000694941"/>
    </source>
</evidence>
<protein>
    <submittedName>
        <fullName evidence="3">Transforming growth factor-beta-induced protein ig-h3-like</fullName>
    </submittedName>
</protein>
<evidence type="ECO:0000313" key="3">
    <source>
        <dbReference type="RefSeq" id="XP_022256481.1"/>
    </source>
</evidence>
<dbReference type="InterPro" id="IPR036378">
    <property type="entry name" value="FAS1_dom_sf"/>
</dbReference>
<reference evidence="3" key="1">
    <citation type="submission" date="2025-08" db="UniProtKB">
        <authorList>
            <consortium name="RefSeq"/>
        </authorList>
    </citation>
    <scope>IDENTIFICATION</scope>
    <source>
        <tissue evidence="3">Muscle</tissue>
    </source>
</reference>